<dbReference type="EMBL" id="AUYB01000148">
    <property type="protein sequence ID" value="KZN30662.1"/>
    <property type="molecule type" value="Genomic_DNA"/>
</dbReference>
<evidence type="ECO:0000313" key="1">
    <source>
        <dbReference type="EMBL" id="KZN30662.1"/>
    </source>
</evidence>
<dbReference type="RefSeq" id="WP_155730876.1">
    <property type="nucleotide sequence ID" value="NZ_AQHB01000039.1"/>
</dbReference>
<sequence>MKLKLKAKALKTLSADQQRVPTQLTRQVGAGKFPVTISTCGSDICGHDTCI</sequence>
<accession>A0A161ZS71</accession>
<reference evidence="1 2" key="1">
    <citation type="submission" date="2013-07" db="EMBL/GenBank/DDBJ databases">
        <title>Comparative Genomic and Metabolomic Analysis of Twelve Strains of Pseudoalteromonas luteoviolacea.</title>
        <authorList>
            <person name="Vynne N.G."/>
            <person name="Mansson M."/>
            <person name="Gram L."/>
        </authorList>
    </citation>
    <scope>NUCLEOTIDE SEQUENCE [LARGE SCALE GENOMIC DNA]</scope>
    <source>
        <strain evidence="1 2">DSM 6061</strain>
    </source>
</reference>
<comment type="caution">
    <text evidence="1">The sequence shown here is derived from an EMBL/GenBank/DDBJ whole genome shotgun (WGS) entry which is preliminary data.</text>
</comment>
<dbReference type="Proteomes" id="UP000076643">
    <property type="component" value="Unassembled WGS sequence"/>
</dbReference>
<proteinExistence type="predicted"/>
<keyword evidence="2" id="KW-1185">Reference proteome</keyword>
<dbReference type="AlphaFoldDB" id="A0A161ZS71"/>
<dbReference type="PATRIC" id="fig|1365250.3.peg.4878"/>
<evidence type="ECO:0000313" key="2">
    <source>
        <dbReference type="Proteomes" id="UP000076643"/>
    </source>
</evidence>
<gene>
    <name evidence="1" type="ORF">N475_24360</name>
</gene>
<protein>
    <submittedName>
        <fullName evidence="1">Uncharacterized protein</fullName>
    </submittedName>
</protein>
<name>A0A161ZS71_9GAMM</name>
<organism evidence="1 2">
    <name type="scientific">Pseudoalteromonas luteoviolacea DSM 6061</name>
    <dbReference type="NCBI Taxonomy" id="1365250"/>
    <lineage>
        <taxon>Bacteria</taxon>
        <taxon>Pseudomonadati</taxon>
        <taxon>Pseudomonadota</taxon>
        <taxon>Gammaproteobacteria</taxon>
        <taxon>Alteromonadales</taxon>
        <taxon>Pseudoalteromonadaceae</taxon>
        <taxon>Pseudoalteromonas</taxon>
    </lineage>
</organism>